<accession>A0A418V4H0</accession>
<keyword evidence="11" id="KW-1185">Reference proteome</keyword>
<keyword evidence="3 6" id="KW-0285">Flavoprotein</keyword>
<evidence type="ECO:0000313" key="11">
    <source>
        <dbReference type="Proteomes" id="UP000286287"/>
    </source>
</evidence>
<feature type="domain" description="Acyl-CoA dehydrogenase/oxidase N-terminal" evidence="9">
    <location>
        <begin position="19"/>
        <end position="130"/>
    </location>
</feature>
<dbReference type="Gene3D" id="1.20.140.10">
    <property type="entry name" value="Butyryl-CoA Dehydrogenase, subunit A, domain 3"/>
    <property type="match status" value="1"/>
</dbReference>
<dbReference type="SUPFAM" id="SSF56645">
    <property type="entry name" value="Acyl-CoA dehydrogenase NM domain-like"/>
    <property type="match status" value="1"/>
</dbReference>
<dbReference type="FunFam" id="2.40.110.10:FF:000001">
    <property type="entry name" value="Acyl-CoA dehydrogenase, mitochondrial"/>
    <property type="match status" value="1"/>
</dbReference>
<dbReference type="InterPro" id="IPR036250">
    <property type="entry name" value="AcylCo_DH-like_C"/>
</dbReference>
<dbReference type="InterPro" id="IPR009100">
    <property type="entry name" value="AcylCoA_DH/oxidase_NM_dom_sf"/>
</dbReference>
<evidence type="ECO:0000259" key="7">
    <source>
        <dbReference type="Pfam" id="PF00441"/>
    </source>
</evidence>
<dbReference type="InterPro" id="IPR037069">
    <property type="entry name" value="AcylCoA_DH/ox_N_sf"/>
</dbReference>
<comment type="caution">
    <text evidence="10">The sequence shown here is derived from an EMBL/GenBank/DDBJ whole genome shotgun (WGS) entry which is preliminary data.</text>
</comment>
<dbReference type="InterPro" id="IPR009075">
    <property type="entry name" value="AcylCo_DH/oxidase_C"/>
</dbReference>
<dbReference type="PROSITE" id="PS00073">
    <property type="entry name" value="ACYL_COA_DH_2"/>
    <property type="match status" value="1"/>
</dbReference>
<dbReference type="SUPFAM" id="SSF47203">
    <property type="entry name" value="Acyl-CoA dehydrogenase C-terminal domain-like"/>
    <property type="match status" value="1"/>
</dbReference>
<dbReference type="Gene3D" id="1.10.540.10">
    <property type="entry name" value="Acyl-CoA dehydrogenase/oxidase, N-terminal domain"/>
    <property type="match status" value="1"/>
</dbReference>
<dbReference type="Pfam" id="PF00441">
    <property type="entry name" value="Acyl-CoA_dh_1"/>
    <property type="match status" value="1"/>
</dbReference>
<keyword evidence="4 6" id="KW-0274">FAD</keyword>
<proteinExistence type="inferred from homology"/>
<dbReference type="InterPro" id="IPR006091">
    <property type="entry name" value="Acyl-CoA_Oxase/DH_mid-dom"/>
</dbReference>
<evidence type="ECO:0000259" key="8">
    <source>
        <dbReference type="Pfam" id="PF02770"/>
    </source>
</evidence>
<gene>
    <name evidence="10" type="ORF">D3875_04830</name>
</gene>
<dbReference type="GO" id="GO:0050660">
    <property type="term" value="F:flavin adenine dinucleotide binding"/>
    <property type="evidence" value="ECO:0007669"/>
    <property type="project" value="InterPro"/>
</dbReference>
<dbReference type="Gene3D" id="2.40.110.10">
    <property type="entry name" value="Butyryl-CoA Dehydrogenase, subunit A, domain 2"/>
    <property type="match status" value="1"/>
</dbReference>
<evidence type="ECO:0000256" key="4">
    <source>
        <dbReference type="ARBA" id="ARBA00022827"/>
    </source>
</evidence>
<feature type="domain" description="Acyl-CoA oxidase/dehydrogenase middle" evidence="8">
    <location>
        <begin position="134"/>
        <end position="228"/>
    </location>
</feature>
<dbReference type="PIRSF" id="PIRSF016578">
    <property type="entry name" value="HsaA"/>
    <property type="match status" value="1"/>
</dbReference>
<reference evidence="10 11" key="1">
    <citation type="submission" date="2018-09" db="EMBL/GenBank/DDBJ databases">
        <authorList>
            <person name="Zhu H."/>
        </authorList>
    </citation>
    <scope>NUCLEOTIDE SEQUENCE [LARGE SCALE GENOMIC DNA]</scope>
    <source>
        <strain evidence="10 11">K2S05-167</strain>
    </source>
</reference>
<dbReference type="EMBL" id="QYUJ01000014">
    <property type="protein sequence ID" value="RJF71008.1"/>
    <property type="molecule type" value="Genomic_DNA"/>
</dbReference>
<comment type="similarity">
    <text evidence="2 6">Belongs to the acyl-CoA dehydrogenase family.</text>
</comment>
<evidence type="ECO:0000256" key="3">
    <source>
        <dbReference type="ARBA" id="ARBA00022630"/>
    </source>
</evidence>
<dbReference type="PANTHER" id="PTHR43884">
    <property type="entry name" value="ACYL-COA DEHYDROGENASE"/>
    <property type="match status" value="1"/>
</dbReference>
<dbReference type="CDD" id="cd01158">
    <property type="entry name" value="SCAD_SBCAD"/>
    <property type="match status" value="1"/>
</dbReference>
<dbReference type="OrthoDB" id="9802447at2"/>
<comment type="cofactor">
    <cofactor evidence="1 6">
        <name>FAD</name>
        <dbReference type="ChEBI" id="CHEBI:57692"/>
    </cofactor>
</comment>
<dbReference type="GO" id="GO:0003995">
    <property type="term" value="F:acyl-CoA dehydrogenase activity"/>
    <property type="evidence" value="ECO:0007669"/>
    <property type="project" value="InterPro"/>
</dbReference>
<dbReference type="Pfam" id="PF02770">
    <property type="entry name" value="Acyl-CoA_dh_M"/>
    <property type="match status" value="1"/>
</dbReference>
<dbReference type="Proteomes" id="UP000286287">
    <property type="component" value="Unassembled WGS sequence"/>
</dbReference>
<dbReference type="PROSITE" id="PS00072">
    <property type="entry name" value="ACYL_COA_DH_1"/>
    <property type="match status" value="1"/>
</dbReference>
<dbReference type="AlphaFoldDB" id="A0A418V4H0"/>
<dbReference type="InterPro" id="IPR006089">
    <property type="entry name" value="Acyl-CoA_DH_CS"/>
</dbReference>
<name>A0A418V4H0_9DEIO</name>
<dbReference type="RefSeq" id="WP_119761686.1">
    <property type="nucleotide sequence ID" value="NZ_QYUJ01000014.1"/>
</dbReference>
<evidence type="ECO:0000256" key="5">
    <source>
        <dbReference type="ARBA" id="ARBA00023002"/>
    </source>
</evidence>
<evidence type="ECO:0000256" key="1">
    <source>
        <dbReference type="ARBA" id="ARBA00001974"/>
    </source>
</evidence>
<evidence type="ECO:0000259" key="9">
    <source>
        <dbReference type="Pfam" id="PF02771"/>
    </source>
</evidence>
<evidence type="ECO:0000256" key="6">
    <source>
        <dbReference type="RuleBase" id="RU362125"/>
    </source>
</evidence>
<evidence type="ECO:0000256" key="2">
    <source>
        <dbReference type="ARBA" id="ARBA00009347"/>
    </source>
</evidence>
<dbReference type="Pfam" id="PF02771">
    <property type="entry name" value="Acyl-CoA_dh_N"/>
    <property type="match status" value="1"/>
</dbReference>
<evidence type="ECO:0000313" key="10">
    <source>
        <dbReference type="EMBL" id="RJF71008.1"/>
    </source>
</evidence>
<keyword evidence="5 6" id="KW-0560">Oxidoreductase</keyword>
<sequence>MTTTDRVLPDTGMSFALLDEQRMILQHVRDFCRAEIASRSAEYDREAKYPHEQLRGLAEMGLMGATVPEEWGGAGLDSVTYALCLEEIAAADSSVAVIVSVQNGLPEQMILKYGTDQQREKYLRPLASGQHIGAFCLTEPHAGSDAASLRLKAERDGDHWVLNGSKAWITSGNHADTFLVMARTGGEGARGISCFIVEKGTPGLSAGKPEHKMGQHAAHTTTVTFENVRVPHENLVGQEGQGLIIALSSLDSGRIGIGMLGIGIARAALEHAARYASEREQFGRKIREFEGVSFKIARMAARIESTRLVGLKAAWLKDQGQPFSKEASITKLLGSEAAVEITRDAVQIFGGNGYSAEYPVEKLYRDAKITEIYEGTSEIQQLVISRAVFAELEG</sequence>
<dbReference type="FunFam" id="1.10.540.10:FF:000002">
    <property type="entry name" value="Acyl-CoA dehydrogenase FadE19"/>
    <property type="match status" value="1"/>
</dbReference>
<feature type="domain" description="Acyl-CoA dehydrogenase/oxidase C-terminal" evidence="7">
    <location>
        <begin position="240"/>
        <end position="388"/>
    </location>
</feature>
<dbReference type="PANTHER" id="PTHR43884:SF12">
    <property type="entry name" value="ISOVALERYL-COA DEHYDROGENASE, MITOCHONDRIAL-RELATED"/>
    <property type="match status" value="1"/>
</dbReference>
<dbReference type="InterPro" id="IPR046373">
    <property type="entry name" value="Acyl-CoA_Oxase/DH_mid-dom_sf"/>
</dbReference>
<dbReference type="InterPro" id="IPR013786">
    <property type="entry name" value="AcylCoA_DH/ox_N"/>
</dbReference>
<dbReference type="FunFam" id="1.20.140.10:FF:000004">
    <property type="entry name" value="Acyl-CoA dehydrogenase FadE25"/>
    <property type="match status" value="1"/>
</dbReference>
<protein>
    <submittedName>
        <fullName evidence="10">Acyl-CoA dehydrogenase</fullName>
    </submittedName>
</protein>
<organism evidence="10 11">
    <name type="scientific">Deinococcus cavernae</name>
    <dbReference type="NCBI Taxonomy" id="2320857"/>
    <lineage>
        <taxon>Bacteria</taxon>
        <taxon>Thermotogati</taxon>
        <taxon>Deinococcota</taxon>
        <taxon>Deinococci</taxon>
        <taxon>Deinococcales</taxon>
        <taxon>Deinococcaceae</taxon>
        <taxon>Deinococcus</taxon>
    </lineage>
</organism>